<dbReference type="Proteomes" id="UP000515161">
    <property type="component" value="Unplaced"/>
</dbReference>
<keyword evidence="2" id="KW-1185">Reference proteome</keyword>
<dbReference type="AlphaFoldDB" id="A0A6P8SPG0"/>
<proteinExistence type="predicted"/>
<organism evidence="2 3">
    <name type="scientific">Gymnodraco acuticeps</name>
    <name type="common">Antarctic dragonfish</name>
    <dbReference type="NCBI Taxonomy" id="8218"/>
    <lineage>
        <taxon>Eukaryota</taxon>
        <taxon>Metazoa</taxon>
        <taxon>Chordata</taxon>
        <taxon>Craniata</taxon>
        <taxon>Vertebrata</taxon>
        <taxon>Euteleostomi</taxon>
        <taxon>Actinopterygii</taxon>
        <taxon>Neopterygii</taxon>
        <taxon>Teleostei</taxon>
        <taxon>Neoteleostei</taxon>
        <taxon>Acanthomorphata</taxon>
        <taxon>Eupercaria</taxon>
        <taxon>Perciformes</taxon>
        <taxon>Notothenioidei</taxon>
        <taxon>Bathydraconidae</taxon>
        <taxon>Gymnodraco</taxon>
    </lineage>
</organism>
<dbReference type="PANTHER" id="PTHR21580">
    <property type="entry name" value="SHIPPO-1-RELATED"/>
    <property type="match status" value="1"/>
</dbReference>
<dbReference type="GeneID" id="117533060"/>
<dbReference type="InParanoid" id="A0A6P8SPG0"/>
<gene>
    <name evidence="3" type="primary">LOC117533060</name>
</gene>
<protein>
    <submittedName>
        <fullName evidence="3">Outer dense fiber protein 3-like protein 1</fullName>
    </submittedName>
</protein>
<accession>A0A6P8SPG0</accession>
<evidence type="ECO:0000313" key="3">
    <source>
        <dbReference type="RefSeq" id="XP_034052573.1"/>
    </source>
</evidence>
<dbReference type="InterPro" id="IPR051291">
    <property type="entry name" value="CIMAP"/>
</dbReference>
<name>A0A6P8SPG0_GYMAC</name>
<dbReference type="Pfam" id="PF07004">
    <property type="entry name" value="SHIPPO-rpt"/>
    <property type="match status" value="4"/>
</dbReference>
<dbReference type="OrthoDB" id="429991at2759"/>
<sequence length="443" mass="47563">MEARLCGCRFKISSTDSHQVCSSCLGLEHARKAIDAPGSCGHCARFTTKSLRRRLARQASLSGQDPFMPVDLPAGNQGMVATTVGVEPCAVSSWGSTAAAAAGMEPRAVTSWGSQLDLTVVPPVEDVLELDYMEEDEEDTSKFLLSDSDEDDIFVPSAQAAKPEAVSAPPGESAPTSPRLSMDLQAYYYSHCCPCFLYKGASKHDPTKKTAPQCTFGSRHETKTEIPPGPSYLIPSNITRVRPPAYSLYSRPKDPKLFQTPGPATYSPENAGKSVFHCAPAYSMSGRGKEISNIQTPGPASYSLPPLLGNNTVVKSTAPSFSLCGRNKHGNFYEDLSKTPGPAAYNVVDPNIYMKRFPQISMTGRNFSPGVSTKTPGPGAYYPEMVTCTRSKAGKSVFHCAPAYSMSGRGKEISNIQTPGMYLVSTSFKLWVTSISGGVWRSG</sequence>
<dbReference type="KEGG" id="gacu:117533060"/>
<feature type="region of interest" description="Disordered" evidence="1">
    <location>
        <begin position="208"/>
        <end position="234"/>
    </location>
</feature>
<dbReference type="RefSeq" id="XP_034052573.1">
    <property type="nucleotide sequence ID" value="XM_034196682.1"/>
</dbReference>
<reference evidence="3" key="1">
    <citation type="submission" date="2025-08" db="UniProtKB">
        <authorList>
            <consortium name="RefSeq"/>
        </authorList>
    </citation>
    <scope>IDENTIFICATION</scope>
</reference>
<evidence type="ECO:0000256" key="1">
    <source>
        <dbReference type="SAM" id="MobiDB-lite"/>
    </source>
</evidence>
<dbReference type="InterPro" id="IPR010736">
    <property type="entry name" value="SHIPPO-rpt"/>
</dbReference>
<dbReference type="PANTHER" id="PTHR21580:SF28">
    <property type="entry name" value="BOREALIN N-TERMINAL DOMAIN-CONTAINING PROTEIN-RELATED"/>
    <property type="match status" value="1"/>
</dbReference>
<evidence type="ECO:0000313" key="2">
    <source>
        <dbReference type="Proteomes" id="UP000515161"/>
    </source>
</evidence>